<evidence type="ECO:0000256" key="3">
    <source>
        <dbReference type="ARBA" id="ARBA00022679"/>
    </source>
</evidence>
<sequence>MEHIDVKIVLRKLLRNWYWFALSVIICLGAGFYYLATTNSEYVVTSTLQLKDQGLANKGSSKEQFLKGFELLESGSELQDEIGVLTSYATIKQSLENLGHEVEYYQYPNILGKVGEKFAKPLYPAPFKAELDTASWHLMYTPIYVSFLEGQMYRVKIETKENVPTYYYNMVSKEVIQKGYSVVLDTILSVKHTLKTPYITLAIKDFDPSIFKSDNEKSYYFTINSIDDVTSYWRNSLIHEQITEKSNITKLSLTTSVPNKGIEFLKSLNNVYIQNDLKKKNLLGQKTIEFIDFQLQGVTDSLRTAEKNLKDFRASSQVIDIESASHNLVQQLNALDEKQSQLQVQTKYYQYIADYMSKNGDVSDVIAPSSVGIQDPLLNNLLVELNKLNAEKISKGYDGTSASPYIQVIDSKIQATKKTLAENVNNLIGANKIAVQENSVRISELKKKMSKLPENERNLVDIQRRFAFSDNIYNYLLQKRTEAGIAIASNVPDKTVIDAPKMQGKFPVSPNRMFVLIVSFVVGLVIPGGVLMGKEFFQTKIESEDQLKYYTDIPLLEHIAQLKRKEANDPYVGRSYLAHTFRYIRHHIDVQMVKHQGSIVVGITSAKSGDGKTFCSLNLAISYAHSGRKTLLIEADLHKPALAEYLKSKTEIQAGLGEYLLSGKQPGIVETNYHGLDLLKAGQLQENPSDLLSHPRLAALLDTLKEQYEVIIVDTPPVGIVADYLLLSRYINCTLFVVRHEHTEKDEIKRLNKIIQQHQLVGYMIYNGAIISRDHEDYYGKESKKGNYASK</sequence>
<feature type="domain" description="AAA" evidence="10">
    <location>
        <begin position="600"/>
        <end position="723"/>
    </location>
</feature>
<dbReference type="Proteomes" id="UP001168528">
    <property type="component" value="Unassembled WGS sequence"/>
</dbReference>
<comment type="similarity">
    <text evidence="1">Belongs to the CpsD/CapB family.</text>
</comment>
<dbReference type="InterPro" id="IPR027417">
    <property type="entry name" value="P-loop_NTPase"/>
</dbReference>
<evidence type="ECO:0000256" key="6">
    <source>
        <dbReference type="ARBA" id="ARBA00022840"/>
    </source>
</evidence>
<proteinExistence type="inferred from homology"/>
<dbReference type="CDD" id="cd05387">
    <property type="entry name" value="BY-kinase"/>
    <property type="match status" value="1"/>
</dbReference>
<evidence type="ECO:0000313" key="12">
    <source>
        <dbReference type="EMBL" id="MDO1451217.1"/>
    </source>
</evidence>
<keyword evidence="13" id="KW-1185">Reference proteome</keyword>
<dbReference type="InterPro" id="IPR005702">
    <property type="entry name" value="Wzc-like_C"/>
</dbReference>
<evidence type="ECO:0000256" key="8">
    <source>
        <dbReference type="ARBA" id="ARBA00051245"/>
    </source>
</evidence>
<dbReference type="RefSeq" id="WP_302042017.1">
    <property type="nucleotide sequence ID" value="NZ_JAUKPO010000047.1"/>
</dbReference>
<dbReference type="EMBL" id="JAUKPO010000047">
    <property type="protein sequence ID" value="MDO1451217.1"/>
    <property type="molecule type" value="Genomic_DNA"/>
</dbReference>
<dbReference type="Pfam" id="PF13614">
    <property type="entry name" value="AAA_31"/>
    <property type="match status" value="1"/>
</dbReference>
<keyword evidence="6" id="KW-0067">ATP-binding</keyword>
<dbReference type="InterPro" id="IPR025669">
    <property type="entry name" value="AAA_dom"/>
</dbReference>
<keyword evidence="4" id="KW-0547">Nucleotide-binding</keyword>
<protein>
    <recommendedName>
        <fullName evidence="2">non-specific protein-tyrosine kinase</fullName>
        <ecNumber evidence="2">2.7.10.2</ecNumber>
    </recommendedName>
</protein>
<evidence type="ECO:0000259" key="10">
    <source>
        <dbReference type="Pfam" id="PF13614"/>
    </source>
</evidence>
<reference evidence="12" key="1">
    <citation type="submission" date="2023-07" db="EMBL/GenBank/DDBJ databases">
        <title>The genome sequence of Rhodocytophaga aerolata KACC 12507.</title>
        <authorList>
            <person name="Zhang X."/>
        </authorList>
    </citation>
    <scope>NUCLEOTIDE SEQUENCE</scope>
    <source>
        <strain evidence="12">KACC 12507</strain>
    </source>
</reference>
<evidence type="ECO:0000256" key="4">
    <source>
        <dbReference type="ARBA" id="ARBA00022741"/>
    </source>
</evidence>
<evidence type="ECO:0000259" key="11">
    <source>
        <dbReference type="Pfam" id="PF13807"/>
    </source>
</evidence>
<gene>
    <name evidence="12" type="ORF">Q0590_33395</name>
</gene>
<evidence type="ECO:0000256" key="1">
    <source>
        <dbReference type="ARBA" id="ARBA00007316"/>
    </source>
</evidence>
<evidence type="ECO:0000256" key="2">
    <source>
        <dbReference type="ARBA" id="ARBA00011903"/>
    </source>
</evidence>
<evidence type="ECO:0000256" key="9">
    <source>
        <dbReference type="SAM" id="Phobius"/>
    </source>
</evidence>
<keyword evidence="5" id="KW-0418">Kinase</keyword>
<feature type="transmembrane region" description="Helical" evidence="9">
    <location>
        <begin position="17"/>
        <end position="36"/>
    </location>
</feature>
<dbReference type="SUPFAM" id="SSF52540">
    <property type="entry name" value="P-loop containing nucleoside triphosphate hydrolases"/>
    <property type="match status" value="1"/>
</dbReference>
<organism evidence="12 13">
    <name type="scientific">Rhodocytophaga aerolata</name>
    <dbReference type="NCBI Taxonomy" id="455078"/>
    <lineage>
        <taxon>Bacteria</taxon>
        <taxon>Pseudomonadati</taxon>
        <taxon>Bacteroidota</taxon>
        <taxon>Cytophagia</taxon>
        <taxon>Cytophagales</taxon>
        <taxon>Rhodocytophagaceae</taxon>
        <taxon>Rhodocytophaga</taxon>
    </lineage>
</organism>
<evidence type="ECO:0000313" key="13">
    <source>
        <dbReference type="Proteomes" id="UP001168528"/>
    </source>
</evidence>
<keyword evidence="3 12" id="KW-0808">Transferase</keyword>
<dbReference type="GO" id="GO:0004715">
    <property type="term" value="F:non-membrane spanning protein tyrosine kinase activity"/>
    <property type="evidence" value="ECO:0007669"/>
    <property type="project" value="UniProtKB-EC"/>
</dbReference>
<comment type="catalytic activity">
    <reaction evidence="8">
        <text>L-tyrosyl-[protein] + ATP = O-phospho-L-tyrosyl-[protein] + ADP + H(+)</text>
        <dbReference type="Rhea" id="RHEA:10596"/>
        <dbReference type="Rhea" id="RHEA-COMP:10136"/>
        <dbReference type="Rhea" id="RHEA-COMP:20101"/>
        <dbReference type="ChEBI" id="CHEBI:15378"/>
        <dbReference type="ChEBI" id="CHEBI:30616"/>
        <dbReference type="ChEBI" id="CHEBI:46858"/>
        <dbReference type="ChEBI" id="CHEBI:61978"/>
        <dbReference type="ChEBI" id="CHEBI:456216"/>
        <dbReference type="EC" id="2.7.10.2"/>
    </reaction>
</comment>
<accession>A0ABT8RGJ3</accession>
<dbReference type="Pfam" id="PF13807">
    <property type="entry name" value="GNVR"/>
    <property type="match status" value="1"/>
</dbReference>
<dbReference type="InterPro" id="IPR050445">
    <property type="entry name" value="Bact_polysacc_biosynth/exp"/>
</dbReference>
<comment type="caution">
    <text evidence="12">The sequence shown here is derived from an EMBL/GenBank/DDBJ whole genome shotgun (WGS) entry which is preliminary data.</text>
</comment>
<keyword evidence="9" id="KW-0812">Transmembrane</keyword>
<name>A0ABT8RGJ3_9BACT</name>
<dbReference type="PANTHER" id="PTHR32309:SF13">
    <property type="entry name" value="FERRIC ENTEROBACTIN TRANSPORT PROTEIN FEPE"/>
    <property type="match status" value="1"/>
</dbReference>
<keyword evidence="9" id="KW-0472">Membrane</keyword>
<dbReference type="NCBIfam" id="TIGR01007">
    <property type="entry name" value="eps_fam"/>
    <property type="match status" value="1"/>
</dbReference>
<dbReference type="PANTHER" id="PTHR32309">
    <property type="entry name" value="TYROSINE-PROTEIN KINASE"/>
    <property type="match status" value="1"/>
</dbReference>
<evidence type="ECO:0000256" key="5">
    <source>
        <dbReference type="ARBA" id="ARBA00022777"/>
    </source>
</evidence>
<keyword evidence="7" id="KW-0829">Tyrosine-protein kinase</keyword>
<keyword evidence="9" id="KW-1133">Transmembrane helix</keyword>
<evidence type="ECO:0000256" key="7">
    <source>
        <dbReference type="ARBA" id="ARBA00023137"/>
    </source>
</evidence>
<dbReference type="EC" id="2.7.10.2" evidence="2"/>
<dbReference type="Gene3D" id="3.40.50.300">
    <property type="entry name" value="P-loop containing nucleotide triphosphate hydrolases"/>
    <property type="match status" value="1"/>
</dbReference>
<feature type="domain" description="Tyrosine-protein kinase G-rich" evidence="11">
    <location>
        <begin position="456"/>
        <end position="534"/>
    </location>
</feature>
<dbReference type="InterPro" id="IPR032807">
    <property type="entry name" value="GNVR"/>
</dbReference>